<organism evidence="1 2">
    <name type="scientific">Actinomyces ruminis</name>
    <dbReference type="NCBI Taxonomy" id="1937003"/>
    <lineage>
        <taxon>Bacteria</taxon>
        <taxon>Bacillati</taxon>
        <taxon>Actinomycetota</taxon>
        <taxon>Actinomycetes</taxon>
        <taxon>Actinomycetales</taxon>
        <taxon>Actinomycetaceae</taxon>
        <taxon>Actinomyces</taxon>
    </lineage>
</organism>
<keyword evidence="2" id="KW-1185">Reference proteome</keyword>
<reference evidence="1 2" key="1">
    <citation type="submission" date="2017-10" db="EMBL/GenBank/DDBJ databases">
        <title>Draft genome sequence of cellulolytic Actinomyces sp CtC72 isolated from cattle rumen fluid.</title>
        <authorList>
            <person name="Joshi A.J."/>
            <person name="Vasudevan G."/>
            <person name="Lanjekar V.B."/>
            <person name="Hivarkar S."/>
            <person name="Engineer A."/>
            <person name="Pore S.D."/>
            <person name="Dhakephalkar P.K."/>
            <person name="Dagar S."/>
        </authorList>
    </citation>
    <scope>NUCLEOTIDE SEQUENCE [LARGE SCALE GENOMIC DNA]</scope>
    <source>
        <strain evidence="2">CtC72</strain>
    </source>
</reference>
<evidence type="ECO:0000313" key="1">
    <source>
        <dbReference type="EMBL" id="PHP53137.1"/>
    </source>
</evidence>
<gene>
    <name evidence="1" type="ORF">BW737_004785</name>
</gene>
<name>A0ABX4MG57_9ACTO</name>
<comment type="caution">
    <text evidence="1">The sequence shown here is derived from an EMBL/GenBank/DDBJ whole genome shotgun (WGS) entry which is preliminary data.</text>
</comment>
<sequence length="81" mass="9785">MQRGLPRRWHPDHSAGYRWVDSTRLVMACYDPSDQYLELIDDRLRTVNMYWDEVAAHLQLRTELERRGIWRLPRGTFGLIQ</sequence>
<accession>A0ABX4MG57</accession>
<evidence type="ECO:0000313" key="2">
    <source>
        <dbReference type="Proteomes" id="UP000194577"/>
    </source>
</evidence>
<protein>
    <submittedName>
        <fullName evidence="1">Uncharacterized protein</fullName>
    </submittedName>
</protein>
<proteinExistence type="predicted"/>
<dbReference type="RefSeq" id="WP_086614946.1">
    <property type="nucleotide sequence ID" value="NZ_MTPX02000031.1"/>
</dbReference>
<dbReference type="Proteomes" id="UP000194577">
    <property type="component" value="Unassembled WGS sequence"/>
</dbReference>
<dbReference type="EMBL" id="MTPX02000031">
    <property type="protein sequence ID" value="PHP53137.1"/>
    <property type="molecule type" value="Genomic_DNA"/>
</dbReference>